<dbReference type="NCBIfam" id="NF033537">
    <property type="entry name" value="lasso_biosyn_B2"/>
    <property type="match status" value="1"/>
</dbReference>
<gene>
    <name evidence="2" type="ORF">NYR97_04680</name>
</gene>
<feature type="domain" description="Microcin J25-processing protein McjB C-terminal" evidence="1">
    <location>
        <begin position="142"/>
        <end position="244"/>
    </location>
</feature>
<dbReference type="EMBL" id="CP103836">
    <property type="protein sequence ID" value="WOB50701.1"/>
    <property type="molecule type" value="Genomic_DNA"/>
</dbReference>
<dbReference type="Proteomes" id="UP001302716">
    <property type="component" value="Chromosome"/>
</dbReference>
<evidence type="ECO:0000313" key="3">
    <source>
        <dbReference type="Proteomes" id="UP001302716"/>
    </source>
</evidence>
<dbReference type="RefSeq" id="WP_316696888.1">
    <property type="nucleotide sequence ID" value="NZ_CP103836.1"/>
</dbReference>
<keyword evidence="3" id="KW-1185">Reference proteome</keyword>
<evidence type="ECO:0000313" key="2">
    <source>
        <dbReference type="EMBL" id="WOB50701.1"/>
    </source>
</evidence>
<proteinExistence type="predicted"/>
<dbReference type="AlphaFoldDB" id="A0AAU0BFE1"/>
<evidence type="ECO:0000259" key="1">
    <source>
        <dbReference type="Pfam" id="PF13471"/>
    </source>
</evidence>
<dbReference type="InterPro" id="IPR032708">
    <property type="entry name" value="McjB_C"/>
</dbReference>
<accession>A0AAU0BFE1</accession>
<sequence>MSTSQAMGRTPTVRPFSLQDNAMRRYMLRDDLSFCRIGERLVFLDVGNDRYFRLPSAQEHSLLAYLAQDPVSELEIDDLVERGLLVERSQATAGPQPSVIPVARSAMEMSIPAQRPHLSDKLEVLALVLSTRLVLKRSPLSRVLGSLSAGAQRKRAQQSSVAPLEQRLTDAASVFRHARVWVPVEMRCLLDSVALARFLRRRQLDARIVFGVALDPFSAHCWVQAGDLVLNDTVGNVHAHTPIRVV</sequence>
<protein>
    <submittedName>
        <fullName evidence="2">Lasso peptide biosynthesis B2 protein</fullName>
    </submittedName>
</protein>
<reference evidence="2 3" key="1">
    <citation type="submission" date="2022-08" db="EMBL/GenBank/DDBJ databases">
        <title>Whole genome sequencing-based tracing of a 2022 introduction and outbreak of Xanthomonas hortorum pv. pelargonii.</title>
        <authorList>
            <person name="Iruegas-Bocardo F."/>
            <person name="Weisberg A.K."/>
            <person name="Riutta E.R."/>
            <person name="Kilday K."/>
            <person name="Bonkowski J.C."/>
            <person name="Creswell T."/>
            <person name="Daughtrey M.L."/>
            <person name="Rane K."/>
            <person name="Grunwald N.J."/>
            <person name="Chang J.H."/>
            <person name="Putnam M.L."/>
        </authorList>
    </citation>
    <scope>NUCLEOTIDE SEQUENCE [LARGE SCALE GENOMIC DNA]</scope>
    <source>
        <strain evidence="2 3">22-323</strain>
    </source>
</reference>
<dbReference type="InterPro" id="IPR053521">
    <property type="entry name" value="McjB-like"/>
</dbReference>
<dbReference type="Pfam" id="PF13471">
    <property type="entry name" value="Transglut_core3"/>
    <property type="match status" value="1"/>
</dbReference>
<name>A0AAU0BFE1_9XANT</name>
<organism evidence="2 3">
    <name type="scientific">Xanthomonas hydrangeae</name>
    <dbReference type="NCBI Taxonomy" id="2775159"/>
    <lineage>
        <taxon>Bacteria</taxon>
        <taxon>Pseudomonadati</taxon>
        <taxon>Pseudomonadota</taxon>
        <taxon>Gammaproteobacteria</taxon>
        <taxon>Lysobacterales</taxon>
        <taxon>Lysobacteraceae</taxon>
        <taxon>Xanthomonas</taxon>
    </lineage>
</organism>